<dbReference type="STRING" id="72359.L7JV57"/>
<evidence type="ECO:0000313" key="2">
    <source>
        <dbReference type="Proteomes" id="UP000011185"/>
    </source>
</evidence>
<dbReference type="OMA" id="MTTTCYL"/>
<organism evidence="1 2">
    <name type="scientific">Trachipleistophora hominis</name>
    <name type="common">Microsporidian parasite</name>
    <dbReference type="NCBI Taxonomy" id="72359"/>
    <lineage>
        <taxon>Eukaryota</taxon>
        <taxon>Fungi</taxon>
        <taxon>Fungi incertae sedis</taxon>
        <taxon>Microsporidia</taxon>
        <taxon>Pleistophoridae</taxon>
        <taxon>Trachipleistophora</taxon>
    </lineage>
</organism>
<name>L7JV57_TRAHO</name>
<dbReference type="InParanoid" id="L7JV57"/>
<gene>
    <name evidence="1" type="ORF">THOM_2120</name>
</gene>
<dbReference type="InterPro" id="IPR001370">
    <property type="entry name" value="BIR_rpt"/>
</dbReference>
<sequence length="253" mass="29888">MPFPSLQSRLDTYEKSKKNHRKTNSLDFALCGLYMYSSENHMTTTCYLCGKTLSYWLDDDIPFIEHLKRHKNCPLYQLYDASQRELTFVGLKMPIVRKRKLAQRGFFAYPLKTGHIDLFCYKCGYYVNDFPGPSSYQMRYHDEKCNFNHDYVLKSPNDYSKNAHGLFFIDLLSGRYKNIISSYLQHPPIHMNESLACDLGQLLRFRGKNAFLFTTKHALQQCLDNMLEYTRKQMENDENKINNLVEELDDDEK</sequence>
<dbReference type="EMBL" id="JH994006">
    <property type="protein sequence ID" value="ELQ74931.1"/>
    <property type="molecule type" value="Genomic_DNA"/>
</dbReference>
<proteinExistence type="predicted"/>
<accession>L7JV57</accession>
<dbReference type="SMART" id="SM00238">
    <property type="entry name" value="BIR"/>
    <property type="match status" value="1"/>
</dbReference>
<reference evidence="1 2" key="1">
    <citation type="journal article" date="2012" name="PLoS Pathog.">
        <title>The genome of the obligate intracellular parasite Trachipleistophora hominis: new insights into microsporidian genome dynamics and reductive evolution.</title>
        <authorList>
            <person name="Heinz E."/>
            <person name="Williams T.A."/>
            <person name="Nakjang S."/>
            <person name="Noel C.J."/>
            <person name="Swan D.C."/>
            <person name="Goldberg A.V."/>
            <person name="Harris S.R."/>
            <person name="Weinmaier T."/>
            <person name="Markert S."/>
            <person name="Becher D."/>
            <person name="Bernhardt J."/>
            <person name="Dagan T."/>
            <person name="Hacker C."/>
            <person name="Lucocq J.M."/>
            <person name="Schweder T."/>
            <person name="Rattei T."/>
            <person name="Hall N."/>
            <person name="Hirt R.P."/>
            <person name="Embley T.M."/>
        </authorList>
    </citation>
    <scope>NUCLEOTIDE SEQUENCE [LARGE SCALE GENOMIC DNA]</scope>
</reference>
<dbReference type="Pfam" id="PF00653">
    <property type="entry name" value="BIR"/>
    <property type="match status" value="1"/>
</dbReference>
<protein>
    <submittedName>
        <fullName evidence="1">Apoptosis inhibitor IAP1, BIR domain protein</fullName>
    </submittedName>
</protein>
<evidence type="ECO:0000313" key="1">
    <source>
        <dbReference type="EMBL" id="ELQ74931.1"/>
    </source>
</evidence>
<dbReference type="Proteomes" id="UP000011185">
    <property type="component" value="Unassembled WGS sequence"/>
</dbReference>
<dbReference type="OrthoDB" id="2196114at2759"/>
<dbReference type="SUPFAM" id="SSF57924">
    <property type="entry name" value="Inhibitor of apoptosis (IAP) repeat"/>
    <property type="match status" value="2"/>
</dbReference>
<dbReference type="HOGENOM" id="CLU_097614_0_0_1"/>
<dbReference type="VEuPathDB" id="MicrosporidiaDB:THOM_2120"/>
<dbReference type="AlphaFoldDB" id="L7JV57"/>
<dbReference type="Gene3D" id="1.10.1170.10">
    <property type="entry name" value="Inhibitor Of Apoptosis Protein (2mihbC-IAP-1), Chain A"/>
    <property type="match status" value="1"/>
</dbReference>
<keyword evidence="2" id="KW-1185">Reference proteome</keyword>
<dbReference type="PROSITE" id="PS50143">
    <property type="entry name" value="BIR_REPEAT_2"/>
    <property type="match status" value="1"/>
</dbReference>